<dbReference type="OrthoDB" id="8026818at2"/>
<dbReference type="Pfam" id="PF13556">
    <property type="entry name" value="HTH_30"/>
    <property type="match status" value="1"/>
</dbReference>
<dbReference type="PANTHER" id="PTHR33744:SF1">
    <property type="entry name" value="DNA-BINDING TRANSCRIPTIONAL ACTIVATOR ADER"/>
    <property type="match status" value="1"/>
</dbReference>
<dbReference type="RefSeq" id="WP_126421516.1">
    <property type="nucleotide sequence ID" value="NZ_AP019367.1"/>
</dbReference>
<sequence>MRLNLQILRDELAPLEFSSHLAPGAATRSCTFALPYVPAEPLEEGPVYVAQAGELPEHPAARGVASVICVGEPPAAWRHGNLDVLWCDERAVDARSLLARVTRSFARHDEWERSMRGQLAEEGQPRELELVLEGLLAHRLLDERRIEAASAAFGWAVHDHYLCVSVASVQRGQSQERLGATAASLSALVGQLACVLHGEHLVVVCNLTRAGTDEEGMLRRISGVFVPGLLAVGASTGYADLKNTFYYYNQTLAAARLGSLRAPGEACWRYGDYLLDDMLRRVRLRQIPDALTPTGLLALMEHDRTHGTELTRLLRGYLDRDRNVTRTARDLFLTRSTCIRHLEQVREISGLDLDDADVRLACSVALRLQGR</sequence>
<dbReference type="InterPro" id="IPR042070">
    <property type="entry name" value="PucR_C-HTH_sf"/>
</dbReference>
<evidence type="ECO:0000313" key="4">
    <source>
        <dbReference type="EMBL" id="BBH50020.1"/>
    </source>
</evidence>
<dbReference type="EMBL" id="AP019367">
    <property type="protein sequence ID" value="BBH50020.1"/>
    <property type="molecule type" value="Genomic_DNA"/>
</dbReference>
<evidence type="ECO:0000256" key="1">
    <source>
        <dbReference type="ARBA" id="ARBA00006754"/>
    </source>
</evidence>
<evidence type="ECO:0000259" key="2">
    <source>
        <dbReference type="Pfam" id="PF13556"/>
    </source>
</evidence>
<evidence type="ECO:0000259" key="3">
    <source>
        <dbReference type="Pfam" id="PF17853"/>
    </source>
</evidence>
<dbReference type="InterPro" id="IPR041522">
    <property type="entry name" value="CdaR_GGDEF"/>
</dbReference>
<dbReference type="Pfam" id="PF17853">
    <property type="entry name" value="GGDEF_2"/>
    <property type="match status" value="1"/>
</dbReference>
<feature type="domain" description="CdaR GGDEF-like" evidence="3">
    <location>
        <begin position="142"/>
        <end position="257"/>
    </location>
</feature>
<dbReference type="InterPro" id="IPR051448">
    <property type="entry name" value="CdaR-like_regulators"/>
</dbReference>
<organism evidence="4 5">
    <name type="scientific">Parolsenella catena</name>
    <dbReference type="NCBI Taxonomy" id="2003188"/>
    <lineage>
        <taxon>Bacteria</taxon>
        <taxon>Bacillati</taxon>
        <taxon>Actinomycetota</taxon>
        <taxon>Coriobacteriia</taxon>
        <taxon>Coriobacteriales</taxon>
        <taxon>Atopobiaceae</taxon>
        <taxon>Parolsenella</taxon>
    </lineage>
</organism>
<evidence type="ECO:0008006" key="6">
    <source>
        <dbReference type="Google" id="ProtNLM"/>
    </source>
</evidence>
<dbReference type="InterPro" id="IPR025736">
    <property type="entry name" value="PucR_C-HTH_dom"/>
</dbReference>
<evidence type="ECO:0000313" key="5">
    <source>
        <dbReference type="Proteomes" id="UP000273154"/>
    </source>
</evidence>
<reference evidence="5" key="1">
    <citation type="submission" date="2018-11" db="EMBL/GenBank/DDBJ databases">
        <title>Comparative genomics of Parolsenella catena and Libanicoccus massiliensis: Reclassification of Libanicoccus massiliensis as Parolsenella massiliensis comb. nov.</title>
        <authorList>
            <person name="Sakamoto M."/>
            <person name="Ikeyama N."/>
            <person name="Murakami T."/>
            <person name="Mori H."/>
            <person name="Yuki M."/>
            <person name="Ohkuma M."/>
        </authorList>
    </citation>
    <scope>NUCLEOTIDE SEQUENCE [LARGE SCALE GENOMIC DNA]</scope>
    <source>
        <strain evidence="5">JCM 31932</strain>
    </source>
</reference>
<accession>A0A3G9K9S9</accession>
<comment type="similarity">
    <text evidence="1">Belongs to the CdaR family.</text>
</comment>
<dbReference type="PANTHER" id="PTHR33744">
    <property type="entry name" value="CARBOHYDRATE DIACID REGULATOR"/>
    <property type="match status" value="1"/>
</dbReference>
<protein>
    <recommendedName>
        <fullName evidence="6">PucR C-terminal helix-turn-helix domain-containing protein</fullName>
    </recommendedName>
</protein>
<feature type="domain" description="PucR C-terminal helix-turn-helix" evidence="2">
    <location>
        <begin position="310"/>
        <end position="368"/>
    </location>
</feature>
<proteinExistence type="inferred from homology"/>
<dbReference type="Proteomes" id="UP000273154">
    <property type="component" value="Chromosome"/>
</dbReference>
<dbReference type="AlphaFoldDB" id="A0A3G9K9S9"/>
<dbReference type="GeneID" id="88848739"/>
<dbReference type="KEGG" id="pcat:Pcatena_06070"/>
<name>A0A3G9K9S9_9ACTN</name>
<keyword evidence="5" id="KW-1185">Reference proteome</keyword>
<dbReference type="Gene3D" id="1.10.10.2840">
    <property type="entry name" value="PucR C-terminal helix-turn-helix domain"/>
    <property type="match status" value="1"/>
</dbReference>
<gene>
    <name evidence="4" type="ORF">Pcatena_06070</name>
</gene>